<dbReference type="HOGENOM" id="CLU_1649755_0_0_10"/>
<keyword evidence="3" id="KW-1185">Reference proteome</keyword>
<organism evidence="2 3">
    <name type="scientific">Haliscomenobacter hydrossis (strain ATCC 27775 / DSM 1100 / LMG 10767 / O)</name>
    <dbReference type="NCBI Taxonomy" id="760192"/>
    <lineage>
        <taxon>Bacteria</taxon>
        <taxon>Pseudomonadati</taxon>
        <taxon>Bacteroidota</taxon>
        <taxon>Saprospiria</taxon>
        <taxon>Saprospirales</taxon>
        <taxon>Haliscomenobacteraceae</taxon>
        <taxon>Haliscomenobacter</taxon>
    </lineage>
</organism>
<protein>
    <submittedName>
        <fullName evidence="2">Uncharacterized protein</fullName>
    </submittedName>
</protein>
<feature type="transmembrane region" description="Helical" evidence="1">
    <location>
        <begin position="17"/>
        <end position="37"/>
    </location>
</feature>
<dbReference type="AlphaFoldDB" id="F4KT35"/>
<keyword evidence="1" id="KW-1133">Transmembrane helix</keyword>
<feature type="transmembrane region" description="Helical" evidence="1">
    <location>
        <begin position="106"/>
        <end position="130"/>
    </location>
</feature>
<reference evidence="2 3" key="1">
    <citation type="journal article" date="2011" name="Stand. Genomic Sci.">
        <title>Complete genome sequence of Haliscomenobacter hydrossis type strain (O).</title>
        <authorList>
            <consortium name="US DOE Joint Genome Institute (JGI-PGF)"/>
            <person name="Daligault H."/>
            <person name="Lapidus A."/>
            <person name="Zeytun A."/>
            <person name="Nolan M."/>
            <person name="Lucas S."/>
            <person name="Del Rio T.G."/>
            <person name="Tice H."/>
            <person name="Cheng J.F."/>
            <person name="Tapia R."/>
            <person name="Han C."/>
            <person name="Goodwin L."/>
            <person name="Pitluck S."/>
            <person name="Liolios K."/>
            <person name="Pagani I."/>
            <person name="Ivanova N."/>
            <person name="Huntemann M."/>
            <person name="Mavromatis K."/>
            <person name="Mikhailova N."/>
            <person name="Pati A."/>
            <person name="Chen A."/>
            <person name="Palaniappan K."/>
            <person name="Land M."/>
            <person name="Hauser L."/>
            <person name="Brambilla E.M."/>
            <person name="Rohde M."/>
            <person name="Verbarg S."/>
            <person name="Goker M."/>
            <person name="Bristow J."/>
            <person name="Eisen J.A."/>
            <person name="Markowitz V."/>
            <person name="Hugenholtz P."/>
            <person name="Kyrpides N.C."/>
            <person name="Klenk H.P."/>
            <person name="Woyke T."/>
        </authorList>
    </citation>
    <scope>NUCLEOTIDE SEQUENCE [LARGE SCALE GENOMIC DNA]</scope>
    <source>
        <strain evidence="3">ATCC 27775 / DSM 1100 / LMG 10767 / O</strain>
    </source>
</reference>
<reference key="2">
    <citation type="submission" date="2011-04" db="EMBL/GenBank/DDBJ databases">
        <title>Complete sequence of chromosome of Haliscomenobacter hydrossis DSM 1100.</title>
        <authorList>
            <consortium name="US DOE Joint Genome Institute (JGI-PGF)"/>
            <person name="Lucas S."/>
            <person name="Han J."/>
            <person name="Lapidus A."/>
            <person name="Bruce D."/>
            <person name="Goodwin L."/>
            <person name="Pitluck S."/>
            <person name="Peters L."/>
            <person name="Kyrpides N."/>
            <person name="Mavromatis K."/>
            <person name="Ivanova N."/>
            <person name="Ovchinnikova G."/>
            <person name="Pagani I."/>
            <person name="Daligault H."/>
            <person name="Detter J.C."/>
            <person name="Han C."/>
            <person name="Land M."/>
            <person name="Hauser L."/>
            <person name="Markowitz V."/>
            <person name="Cheng J.-F."/>
            <person name="Hugenholtz P."/>
            <person name="Woyke T."/>
            <person name="Wu D."/>
            <person name="Verbarg S."/>
            <person name="Frueling A."/>
            <person name="Brambilla E."/>
            <person name="Klenk H.-P."/>
            <person name="Eisen J.A."/>
        </authorList>
    </citation>
    <scope>NUCLEOTIDE SEQUENCE</scope>
    <source>
        <strain>DSM 1100</strain>
    </source>
</reference>
<dbReference type="STRING" id="760192.Halhy_2223"/>
<dbReference type="EMBL" id="CP002691">
    <property type="protein sequence ID" value="AEE50105.1"/>
    <property type="molecule type" value="Genomic_DNA"/>
</dbReference>
<gene>
    <name evidence="2" type="ordered locus">Halhy_2223</name>
</gene>
<evidence type="ECO:0000313" key="3">
    <source>
        <dbReference type="Proteomes" id="UP000008461"/>
    </source>
</evidence>
<dbReference type="RefSeq" id="WP_013764657.1">
    <property type="nucleotide sequence ID" value="NC_015510.1"/>
</dbReference>
<dbReference type="KEGG" id="hhy:Halhy_2223"/>
<dbReference type="OrthoDB" id="1151358at2"/>
<sequence length="160" mass="17375">METTTQTFNQYLTALRILHGAMVMGLLMFMVIIHFVLQPEQEDDSTLFVNLMVGFMVICIALSYWLYGQRVAAVKTEPNLSAKLAGYRSASIVKFALLEGPSLAALVFYLVSGNIALLGIGALGAVVLAINHPTSVKIKTDLDLSPADTARVDNPNEIVM</sequence>
<keyword evidence="1" id="KW-0472">Membrane</keyword>
<evidence type="ECO:0000313" key="2">
    <source>
        <dbReference type="EMBL" id="AEE50105.1"/>
    </source>
</evidence>
<evidence type="ECO:0000256" key="1">
    <source>
        <dbReference type="SAM" id="Phobius"/>
    </source>
</evidence>
<dbReference type="Proteomes" id="UP000008461">
    <property type="component" value="Chromosome"/>
</dbReference>
<keyword evidence="1" id="KW-0812">Transmembrane</keyword>
<name>F4KT35_HALH1</name>
<accession>F4KT35</accession>
<feature type="transmembrane region" description="Helical" evidence="1">
    <location>
        <begin position="49"/>
        <end position="67"/>
    </location>
</feature>
<proteinExistence type="predicted"/>